<dbReference type="Proteomes" id="UP000539175">
    <property type="component" value="Unassembled WGS sequence"/>
</dbReference>
<dbReference type="Gene3D" id="2.60.120.620">
    <property type="entry name" value="q2cbj1_9rhob like domain"/>
    <property type="match status" value="1"/>
</dbReference>
<organism evidence="2 3">
    <name type="scientific">Nitrospirillum iridis</name>
    <dbReference type="NCBI Taxonomy" id="765888"/>
    <lineage>
        <taxon>Bacteria</taxon>
        <taxon>Pseudomonadati</taxon>
        <taxon>Pseudomonadota</taxon>
        <taxon>Alphaproteobacteria</taxon>
        <taxon>Rhodospirillales</taxon>
        <taxon>Azospirillaceae</taxon>
        <taxon>Nitrospirillum</taxon>
    </lineage>
</organism>
<name>A0A7X0B4G3_9PROT</name>
<feature type="domain" description="Prolyl 4-hydroxylase alpha subunit Fe(2+) 2OG dioxygenase" evidence="1">
    <location>
        <begin position="136"/>
        <end position="213"/>
    </location>
</feature>
<gene>
    <name evidence="2" type="ORF">FHS74_005392</name>
</gene>
<dbReference type="AlphaFoldDB" id="A0A7X0B4G3"/>
<comment type="caution">
    <text evidence="2">The sequence shown here is derived from an EMBL/GenBank/DDBJ whole genome shotgun (WGS) entry which is preliminary data.</text>
</comment>
<sequence length="247" mass="26746">MPALSPSAPSATAPFPVAPNRTDGVLNLAGLRATPPAQEPFPHLVMTGFIPPAVAAAARRDFPDSPHGGLVPAPSREDLARAEREQGALDGFTRLLAALTAPETTQAFADTFNLELDPDALMVTVRSRCVPKDGRIHTDSVTKRLTALLYLNEDWTATGGRLRLLRSADDMNDMLAEVLPVDGTLVVFRRTDNSFHGHKPHDGERRYIMLNWMVDAGTARRETLRHSMTAGLKRFTLGGAFSGKGSK</sequence>
<dbReference type="EMBL" id="JACIIZ010000020">
    <property type="protein sequence ID" value="MBB6254801.1"/>
    <property type="molecule type" value="Genomic_DNA"/>
</dbReference>
<proteinExistence type="predicted"/>
<accession>A0A7X0B4G3</accession>
<evidence type="ECO:0000259" key="1">
    <source>
        <dbReference type="Pfam" id="PF13640"/>
    </source>
</evidence>
<dbReference type="RefSeq" id="WP_184807325.1">
    <property type="nucleotide sequence ID" value="NZ_JACIIZ010000020.1"/>
</dbReference>
<dbReference type="InterPro" id="IPR044862">
    <property type="entry name" value="Pro_4_hyd_alph_FE2OG_OXY"/>
</dbReference>
<evidence type="ECO:0000313" key="2">
    <source>
        <dbReference type="EMBL" id="MBB6254801.1"/>
    </source>
</evidence>
<protein>
    <recommendedName>
        <fullName evidence="1">Prolyl 4-hydroxylase alpha subunit Fe(2+) 2OG dioxygenase domain-containing protein</fullName>
    </recommendedName>
</protein>
<evidence type="ECO:0000313" key="3">
    <source>
        <dbReference type="Proteomes" id="UP000539175"/>
    </source>
</evidence>
<keyword evidence="3" id="KW-1185">Reference proteome</keyword>
<dbReference type="Pfam" id="PF13640">
    <property type="entry name" value="2OG-FeII_Oxy_3"/>
    <property type="match status" value="1"/>
</dbReference>
<reference evidence="2 3" key="1">
    <citation type="submission" date="2020-08" db="EMBL/GenBank/DDBJ databases">
        <title>Genomic Encyclopedia of Type Strains, Phase IV (KMG-IV): sequencing the most valuable type-strain genomes for metagenomic binning, comparative biology and taxonomic classification.</title>
        <authorList>
            <person name="Goeker M."/>
        </authorList>
    </citation>
    <scope>NUCLEOTIDE SEQUENCE [LARGE SCALE GENOMIC DNA]</scope>
    <source>
        <strain evidence="2 3">DSM 22198</strain>
    </source>
</reference>